<dbReference type="AlphaFoldDB" id="A0AAD8C8Y7"/>
<keyword evidence="3" id="KW-1185">Reference proteome</keyword>
<dbReference type="PANTHER" id="PTHR46534">
    <property type="entry name" value="IGGFC_BINDING DOMAIN-CONTAINING PROTEIN"/>
    <property type="match status" value="1"/>
</dbReference>
<dbReference type="PANTHER" id="PTHR46534:SF1">
    <property type="entry name" value="IGGFC-BINDING PROTEIN N-TERMINAL DOMAIN-CONTAINING PROTEIN"/>
    <property type="match status" value="1"/>
</dbReference>
<feature type="non-terminal residue" evidence="2">
    <location>
        <position position="897"/>
    </location>
</feature>
<protein>
    <submittedName>
        <fullName evidence="2">Multiple epidermal growth factor-like domains protein 10</fullName>
    </submittedName>
</protein>
<organism evidence="2 3">
    <name type="scientific">Biomphalaria pfeifferi</name>
    <name type="common">Bloodfluke planorb</name>
    <name type="synonym">Freshwater snail</name>
    <dbReference type="NCBI Taxonomy" id="112525"/>
    <lineage>
        <taxon>Eukaryota</taxon>
        <taxon>Metazoa</taxon>
        <taxon>Spiralia</taxon>
        <taxon>Lophotrochozoa</taxon>
        <taxon>Mollusca</taxon>
        <taxon>Gastropoda</taxon>
        <taxon>Heterobranchia</taxon>
        <taxon>Euthyneura</taxon>
        <taxon>Panpulmonata</taxon>
        <taxon>Hygrophila</taxon>
        <taxon>Lymnaeoidea</taxon>
        <taxon>Planorbidae</taxon>
        <taxon>Biomphalaria</taxon>
    </lineage>
</organism>
<reference evidence="2" key="2">
    <citation type="submission" date="2023-04" db="EMBL/GenBank/DDBJ databases">
        <authorList>
            <person name="Bu L."/>
            <person name="Lu L."/>
            <person name="Laidemitt M.R."/>
            <person name="Zhang S.M."/>
            <person name="Mutuku M."/>
            <person name="Mkoji G."/>
            <person name="Steinauer M."/>
            <person name="Loker E.S."/>
        </authorList>
    </citation>
    <scope>NUCLEOTIDE SEQUENCE</scope>
    <source>
        <strain evidence="2">KasaAsao</strain>
        <tissue evidence="2">Whole Snail</tissue>
    </source>
</reference>
<gene>
    <name evidence="2" type="ORF">Bpfe_002510</name>
</gene>
<reference evidence="2" key="1">
    <citation type="journal article" date="2023" name="PLoS Negl. Trop. Dis.">
        <title>A genome sequence for Biomphalaria pfeifferi, the major vector snail for the human-infecting parasite Schistosoma mansoni.</title>
        <authorList>
            <person name="Bu L."/>
            <person name="Lu L."/>
            <person name="Laidemitt M.R."/>
            <person name="Zhang S.M."/>
            <person name="Mutuku M."/>
            <person name="Mkoji G."/>
            <person name="Steinauer M."/>
            <person name="Loker E.S."/>
        </authorList>
    </citation>
    <scope>NUCLEOTIDE SEQUENCE</scope>
    <source>
        <strain evidence="2">KasaAsao</strain>
    </source>
</reference>
<dbReference type="Proteomes" id="UP001233172">
    <property type="component" value="Unassembled WGS sequence"/>
</dbReference>
<evidence type="ECO:0000259" key="1">
    <source>
        <dbReference type="Pfam" id="PF17517"/>
    </source>
</evidence>
<dbReference type="Pfam" id="PF17517">
    <property type="entry name" value="IgGFc_binding"/>
    <property type="match status" value="1"/>
</dbReference>
<evidence type="ECO:0000313" key="3">
    <source>
        <dbReference type="Proteomes" id="UP001233172"/>
    </source>
</evidence>
<dbReference type="EMBL" id="JASAOG010000005">
    <property type="protein sequence ID" value="KAK0068575.1"/>
    <property type="molecule type" value="Genomic_DNA"/>
</dbReference>
<comment type="caution">
    <text evidence="2">The sequence shown here is derived from an EMBL/GenBank/DDBJ whole genome shotgun (WGS) entry which is preliminary data.</text>
</comment>
<accession>A0AAD8C8Y7</accession>
<feature type="domain" description="IgGFc-binding protein N-terminal" evidence="1">
    <location>
        <begin position="115"/>
        <end position="380"/>
    </location>
</feature>
<dbReference type="InterPro" id="IPR035234">
    <property type="entry name" value="IgGFc-bd_N"/>
</dbReference>
<evidence type="ECO:0000313" key="2">
    <source>
        <dbReference type="EMBL" id="KAK0068575.1"/>
    </source>
</evidence>
<sequence length="897" mass="99030">MTNSKSNLTLYFVAPCADVNVSLKTRNYFESTDLDVNISVETRSPGGGAFFPVPFLTFNDQDSGKLWTFDLMADDLFGVVVFINYSSQSIASFIALPLTSWGCEYYVFLLDKESTENLTYEGKTYTDKSEMVISLKRLEAFQISLCIVEQSEILNLLGTKVSAIWPIGVVSGSCKSGHQSQSPYCNSSSNPDEESSAEMLLPVETLGAHYIIPKIPIRYLRAEVFVKFKKPTTSMIIPNTGTKSSYNFTDFGKINTIEDAVSIQSTENSTFEVYITTYSKCSNELYGDVAMSLVLAVEFFYSKYFFYVPVSEEDSSRFLFIIISYLHIQEFRLDGGQPGDAGWTNLSRDLNYSQGTYAISSGVHEALTTGEQTFGCYIYGHGRNYAFMHPAGIAYMSTECILSLGTMKEDDGIDNDCDGYSDEEVNDKTDNDLDGLVDEDVGNREIQNCAGDSICDVDLKICPEGCLPGFFGPCCSLLENNCADNSTCHINNKTCPNGCLIGYTGDCCLQVESHCLNNETCDPVNKTCPTGCQGGYQGECCLHIINNCVDESECNEHNRTCPSGCLEGFVGDCCLNLENNCASDLLCDPVNKTCPSGCKDGYFGDCCLKAINNCAHDDDCDVHNRTCPKGCLPGFVGNCCLDLENNCASDLLCDPVNKTCPSGCKDGYFGDCCLKVCPENCLNACHVITGECAACRRKYFDSYCRRRCSPGCKDDMCNQLVGTCECEEGYYGPMCLQSGLPYKYGWTCHCANGNCSEVDGNCLNTNRCLKGWFSFSCQYIDKAPEADLGDMDNVQLLTDNDDSTCVNVTNNTIQATWSEVFTSSWFLLVFDKKADVREFKMTYLGDTTFDVCEEPNVVYPTELNTTVELECREMYRIHSLSVTWKGDGLCCSFQVSG</sequence>
<name>A0AAD8C8Y7_BIOPF</name>
<proteinExistence type="predicted"/>